<name>A0A1T4KSC9_9FIRM</name>
<dbReference type="PANTHER" id="PTHR31616:SF13">
    <property type="entry name" value="GLUCAN 1,4-ALPHA-GLUCOSIDASE"/>
    <property type="match status" value="1"/>
</dbReference>
<proteinExistence type="predicted"/>
<feature type="domain" description="GH15-like" evidence="1">
    <location>
        <begin position="273"/>
        <end position="586"/>
    </location>
</feature>
<protein>
    <submittedName>
        <fullName evidence="2">Glucoamylase</fullName>
    </submittedName>
</protein>
<dbReference type="STRING" id="142842.SAMN02745118_00897"/>
<evidence type="ECO:0000313" key="3">
    <source>
        <dbReference type="Proteomes" id="UP000190625"/>
    </source>
</evidence>
<reference evidence="3" key="1">
    <citation type="submission" date="2017-02" db="EMBL/GenBank/DDBJ databases">
        <authorList>
            <person name="Varghese N."/>
            <person name="Submissions S."/>
        </authorList>
    </citation>
    <scope>NUCLEOTIDE SEQUENCE [LARGE SCALE GENOMIC DNA]</scope>
    <source>
        <strain evidence="3">ATCC BAA-73</strain>
    </source>
</reference>
<dbReference type="Pfam" id="PF00723">
    <property type="entry name" value="Glyco_hydro_15"/>
    <property type="match status" value="1"/>
</dbReference>
<dbReference type="InterPro" id="IPR011613">
    <property type="entry name" value="GH15-like"/>
</dbReference>
<dbReference type="SUPFAM" id="SSF48208">
    <property type="entry name" value="Six-hairpin glycosidases"/>
    <property type="match status" value="1"/>
</dbReference>
<evidence type="ECO:0000313" key="2">
    <source>
        <dbReference type="EMBL" id="SJZ45248.1"/>
    </source>
</evidence>
<dbReference type="PANTHER" id="PTHR31616">
    <property type="entry name" value="TREHALASE"/>
    <property type="match status" value="1"/>
</dbReference>
<organism evidence="2 3">
    <name type="scientific">Selenihalanaerobacter shriftii</name>
    <dbReference type="NCBI Taxonomy" id="142842"/>
    <lineage>
        <taxon>Bacteria</taxon>
        <taxon>Bacillati</taxon>
        <taxon>Bacillota</taxon>
        <taxon>Clostridia</taxon>
        <taxon>Halanaerobiales</taxon>
        <taxon>Halobacteroidaceae</taxon>
        <taxon>Selenihalanaerobacter</taxon>
    </lineage>
</organism>
<dbReference type="GO" id="GO:0005975">
    <property type="term" value="P:carbohydrate metabolic process"/>
    <property type="evidence" value="ECO:0007669"/>
    <property type="project" value="InterPro"/>
</dbReference>
<dbReference type="Proteomes" id="UP000190625">
    <property type="component" value="Unassembled WGS sequence"/>
</dbReference>
<gene>
    <name evidence="2" type="ORF">SAMN02745118_00897</name>
</gene>
<dbReference type="RefSeq" id="WP_078809383.1">
    <property type="nucleotide sequence ID" value="NZ_FUWM01000006.1"/>
</dbReference>
<accession>A0A1T4KSC9</accession>
<sequence>MPKELVIGNGNLLINFDQNMNIRDFYYPYVGSENHINGHRIRIGVLIDDDFYWLDDSWQRDLKYQEDTLVTTTTFTKPDADLRLKMTDTVCYNYNIYLKNIKVENLKEEKREFKLFFSHDFRISGSDIGDTALYEPNLEGVMHYKGKRYFLINGQHEEEGIYNYSTGIKGFKGAEGTWRDAEDGELAGNPIAQGSVDSTINFKLDLSPKGSEDIKYWISAGKDYQEVKDLNEYVLNKGVNQLIKETAHYWHSWVTKRSNNCINCDLLPSKWQDLFKRSLLTVRTQIDNRGAITAANDTDILDYNRDHYSYLWPRDGALVSYYLDQAGYHGITERFFRFCKDVINPDGYLLHKYNPDGSVGSSWHPWVKDGQSQLPIQEDETALVIFALGQHYRKSGNLEFIHEMYEPLIKKAANFMVKYINNDLKLPKPSYDLWEERRGILTFTTSAVYGALQEAANFANIFGEKEVAKKYAKTAQEIKDGILNHLYSEDLGRFVRMINSIDGQIVSDEVIESSLFGIYYFGVLSPKDSRVVRTMQAIEDRLWVNTEVGGIARYEADDYFKSSDNLDKVPGNPWIISTLWLADWYIKIAEKIEDLEPAQRLINWVVDHTYSDNLLPEQIHPHQNRILSVAPLTWSHATFVGIIIKYQEKLAEFRNDE</sequence>
<dbReference type="GO" id="GO:0004553">
    <property type="term" value="F:hydrolase activity, hydrolyzing O-glycosyl compounds"/>
    <property type="evidence" value="ECO:0007669"/>
    <property type="project" value="TreeGrafter"/>
</dbReference>
<dbReference type="Gene3D" id="1.50.10.10">
    <property type="match status" value="1"/>
</dbReference>
<dbReference type="EMBL" id="FUWM01000006">
    <property type="protein sequence ID" value="SJZ45248.1"/>
    <property type="molecule type" value="Genomic_DNA"/>
</dbReference>
<dbReference type="InterPro" id="IPR008928">
    <property type="entry name" value="6-hairpin_glycosidase_sf"/>
</dbReference>
<dbReference type="InterPro" id="IPR012341">
    <property type="entry name" value="6hp_glycosidase-like_sf"/>
</dbReference>
<dbReference type="OrthoDB" id="3902805at2"/>
<dbReference type="AlphaFoldDB" id="A0A1T4KSC9"/>
<keyword evidence="3" id="KW-1185">Reference proteome</keyword>
<evidence type="ECO:0000259" key="1">
    <source>
        <dbReference type="Pfam" id="PF00723"/>
    </source>
</evidence>